<proteinExistence type="predicted"/>
<feature type="compositionally biased region" description="Low complexity" evidence="1">
    <location>
        <begin position="254"/>
        <end position="265"/>
    </location>
</feature>
<feature type="region of interest" description="Disordered" evidence="1">
    <location>
        <begin position="128"/>
        <end position="151"/>
    </location>
</feature>
<dbReference type="InterPro" id="IPR007499">
    <property type="entry name" value="ERF_bacteria_virus"/>
</dbReference>
<dbReference type="Proteomes" id="UP000251296">
    <property type="component" value="Segment"/>
</dbReference>
<protein>
    <submittedName>
        <fullName evidence="2">ERF family ssDNA binding protein</fullName>
    </submittedName>
</protein>
<organism evidence="2 3">
    <name type="scientific">Microbacterium phage RobsFeet</name>
    <dbReference type="NCBI Taxonomy" id="2201442"/>
    <lineage>
        <taxon>Viruses</taxon>
        <taxon>Duplodnaviria</taxon>
        <taxon>Heunggongvirae</taxon>
        <taxon>Uroviricota</taxon>
        <taxon>Caudoviricetes</taxon>
        <taxon>Hodgkinviridae</taxon>
        <taxon>Metamorphoovirus</taxon>
        <taxon>Metamorphoovirus robsfeet</taxon>
    </lineage>
</organism>
<dbReference type="KEGG" id="vg:54993469"/>
<dbReference type="RefSeq" id="YP_009802915.1">
    <property type="nucleotide sequence ID" value="NC_047989.1"/>
</dbReference>
<gene>
    <name evidence="2" type="primary">52</name>
    <name evidence="2" type="ORF">SEA_ROBSFEET_52</name>
</gene>
<reference evidence="2 3" key="1">
    <citation type="submission" date="2018-04" db="EMBL/GenBank/DDBJ databases">
        <authorList>
            <person name="Harrington T."/>
            <person name="Washburn E."/>
            <person name="Bricker J."/>
            <person name="McKinney A."/>
            <person name="Betsko A.J."/>
            <person name="Garlena R.A."/>
            <person name="Russell D.A."/>
            <person name="Pope W.A."/>
            <person name="Jacobs-Sera D."/>
            <person name="Hatfull G.F."/>
        </authorList>
    </citation>
    <scope>NUCLEOTIDE SEQUENCE [LARGE SCALE GENOMIC DNA]</scope>
</reference>
<name>A0A2Z4Q8E6_9CAUD</name>
<dbReference type="Pfam" id="PF04404">
    <property type="entry name" value="ERF"/>
    <property type="match status" value="1"/>
</dbReference>
<feature type="region of interest" description="Disordered" evidence="1">
    <location>
        <begin position="254"/>
        <end position="274"/>
    </location>
</feature>
<keyword evidence="3" id="KW-1185">Reference proteome</keyword>
<evidence type="ECO:0000313" key="2">
    <source>
        <dbReference type="EMBL" id="AWY06059.1"/>
    </source>
</evidence>
<dbReference type="EMBL" id="MH271312">
    <property type="protein sequence ID" value="AWY06059.1"/>
    <property type="molecule type" value="Genomic_DNA"/>
</dbReference>
<evidence type="ECO:0000313" key="3">
    <source>
        <dbReference type="Proteomes" id="UP000251296"/>
    </source>
</evidence>
<dbReference type="GeneID" id="54993469"/>
<accession>A0A2Z4Q8E6</accession>
<sequence>MADAEPTLYPNLASALAAFHEHLPTVAKGNTAKVEGSRGSYSYDYADLKDVSAAILPALANVGLTWITRPDTGDDGTINLHYSLIHGATGESIEGTVAVGRKGDRWQDLGGALTYARRYMLVSVTGVAPGGDDNDGQDARAGSAPQQEAPKQYLPVGLYDLTSIRSRKDAERMFYVARGAGHLGLYVETPNGDEVVFGNWLRATGAQYPEVEPEDEPKAEAQADASTGEVEMTDDEKAEAAERAAIEAHEVALAEAEADANAMAEQHSDAGDRQ</sequence>
<feature type="region of interest" description="Disordered" evidence="1">
    <location>
        <begin position="209"/>
        <end position="240"/>
    </location>
</feature>
<evidence type="ECO:0000256" key="1">
    <source>
        <dbReference type="SAM" id="MobiDB-lite"/>
    </source>
</evidence>